<evidence type="ECO:0000259" key="7">
    <source>
        <dbReference type="Pfam" id="PF01578"/>
    </source>
</evidence>
<feature type="transmembrane region" description="Helical" evidence="6">
    <location>
        <begin position="181"/>
        <end position="203"/>
    </location>
</feature>
<name>A0A1H8AI26_9BACT</name>
<dbReference type="GO" id="GO:0005886">
    <property type="term" value="C:plasma membrane"/>
    <property type="evidence" value="ECO:0007669"/>
    <property type="project" value="TreeGrafter"/>
</dbReference>
<dbReference type="PANTHER" id="PTHR30071">
    <property type="entry name" value="HEME EXPORTER PROTEIN C"/>
    <property type="match status" value="1"/>
</dbReference>
<dbReference type="Pfam" id="PF01578">
    <property type="entry name" value="Cytochrom_C_asm"/>
    <property type="match status" value="1"/>
</dbReference>
<evidence type="ECO:0000313" key="8">
    <source>
        <dbReference type="EMBL" id="SEM70452.1"/>
    </source>
</evidence>
<feature type="domain" description="Cytochrome c assembly protein" evidence="7">
    <location>
        <begin position="66"/>
        <end position="259"/>
    </location>
</feature>
<feature type="transmembrane region" description="Helical" evidence="6">
    <location>
        <begin position="6"/>
        <end position="22"/>
    </location>
</feature>
<dbReference type="GO" id="GO:0017004">
    <property type="term" value="P:cytochrome complex assembly"/>
    <property type="evidence" value="ECO:0007669"/>
    <property type="project" value="UniProtKB-KW"/>
</dbReference>
<dbReference type="InterPro" id="IPR002541">
    <property type="entry name" value="Cyt_c_assembly"/>
</dbReference>
<dbReference type="STRING" id="43775.SAMN04489760_13624"/>
<feature type="transmembrane region" description="Helical" evidence="6">
    <location>
        <begin position="243"/>
        <end position="264"/>
    </location>
</feature>
<dbReference type="AlphaFoldDB" id="A0A1H8AI26"/>
<evidence type="ECO:0000256" key="2">
    <source>
        <dbReference type="ARBA" id="ARBA00022692"/>
    </source>
</evidence>
<dbReference type="RefSeq" id="WP_093884663.1">
    <property type="nucleotide sequence ID" value="NZ_FOBS01000036.1"/>
</dbReference>
<keyword evidence="5 6" id="KW-0472">Membrane</keyword>
<dbReference type="OrthoDB" id="9814290at2"/>
<evidence type="ECO:0000256" key="4">
    <source>
        <dbReference type="ARBA" id="ARBA00022989"/>
    </source>
</evidence>
<dbReference type="Proteomes" id="UP000198744">
    <property type="component" value="Unassembled WGS sequence"/>
</dbReference>
<evidence type="ECO:0000256" key="3">
    <source>
        <dbReference type="ARBA" id="ARBA00022748"/>
    </source>
</evidence>
<keyword evidence="3" id="KW-0201">Cytochrome c-type biogenesis</keyword>
<evidence type="ECO:0000313" key="9">
    <source>
        <dbReference type="Proteomes" id="UP000198744"/>
    </source>
</evidence>
<feature type="transmembrane region" description="Helical" evidence="6">
    <location>
        <begin position="34"/>
        <end position="54"/>
    </location>
</feature>
<keyword evidence="9" id="KW-1185">Reference proteome</keyword>
<comment type="subcellular location">
    <subcellularLocation>
        <location evidence="1">Membrane</location>
        <topology evidence="1">Multi-pass membrane protein</topology>
    </subcellularLocation>
</comment>
<evidence type="ECO:0000256" key="6">
    <source>
        <dbReference type="SAM" id="Phobius"/>
    </source>
</evidence>
<reference evidence="8 9" key="1">
    <citation type="submission" date="2016-10" db="EMBL/GenBank/DDBJ databases">
        <authorList>
            <person name="de Groot N.N."/>
        </authorList>
    </citation>
    <scope>NUCLEOTIDE SEQUENCE [LARGE SCALE GENOMIC DNA]</scope>
    <source>
        <strain evidence="8 9">DSM 8423</strain>
    </source>
</reference>
<evidence type="ECO:0000256" key="5">
    <source>
        <dbReference type="ARBA" id="ARBA00023136"/>
    </source>
</evidence>
<dbReference type="EMBL" id="FOBS01000036">
    <property type="protein sequence ID" value="SEM70452.1"/>
    <property type="molecule type" value="Genomic_DNA"/>
</dbReference>
<keyword evidence="4 6" id="KW-1133">Transmembrane helix</keyword>
<sequence>MTPILFKIAFCAYLVSTLGYVSSLMGKQVRIAKLALWLMCAAFCFHSLFLLSRIFETGRIPILGCHEVLNFFAWIMAGIFLILQFRTRTVVLGAFVSPVVLLLLIYASRGLGAAVTMPSVLQGALVPFHVFLSVAGEALFALASCAGAMYLLQDRFLKQKKARRISSVLPSLGELDRINHFCLLWGFPLLTLGLLVGAFWARVVWGSSWQWDPKQIWTLAVWATYAVLLHQRLAIGWKGHKPAVFSLLAFLFFLAAFLVGKNFFPTIHRFI</sequence>
<proteinExistence type="predicted"/>
<accession>A0A1H8AI26</accession>
<feature type="transmembrane region" description="Helical" evidence="6">
    <location>
        <begin position="128"/>
        <end position="152"/>
    </location>
</feature>
<dbReference type="PANTHER" id="PTHR30071:SF1">
    <property type="entry name" value="CYTOCHROME B_B6 PROTEIN-RELATED"/>
    <property type="match status" value="1"/>
</dbReference>
<organism evidence="8 9">
    <name type="scientific">Syntrophus gentianae</name>
    <dbReference type="NCBI Taxonomy" id="43775"/>
    <lineage>
        <taxon>Bacteria</taxon>
        <taxon>Pseudomonadati</taxon>
        <taxon>Thermodesulfobacteriota</taxon>
        <taxon>Syntrophia</taxon>
        <taxon>Syntrophales</taxon>
        <taxon>Syntrophaceae</taxon>
        <taxon>Syntrophus</taxon>
    </lineage>
</organism>
<dbReference type="InterPro" id="IPR045062">
    <property type="entry name" value="Cyt_c_biogenesis_CcsA/CcmC"/>
</dbReference>
<feature type="transmembrane region" description="Helical" evidence="6">
    <location>
        <begin position="90"/>
        <end position="108"/>
    </location>
</feature>
<feature type="transmembrane region" description="Helical" evidence="6">
    <location>
        <begin position="60"/>
        <end position="83"/>
    </location>
</feature>
<gene>
    <name evidence="8" type="ORF">SAMN04489760_13624</name>
</gene>
<evidence type="ECO:0000256" key="1">
    <source>
        <dbReference type="ARBA" id="ARBA00004141"/>
    </source>
</evidence>
<keyword evidence="2 6" id="KW-0812">Transmembrane</keyword>
<dbReference type="GO" id="GO:0020037">
    <property type="term" value="F:heme binding"/>
    <property type="evidence" value="ECO:0007669"/>
    <property type="project" value="InterPro"/>
</dbReference>
<protein>
    <submittedName>
        <fullName evidence="8">Cytochrome c-type biogenesis protein CcsB</fullName>
    </submittedName>
</protein>